<evidence type="ECO:0000256" key="3">
    <source>
        <dbReference type="PIRSR" id="PIRSR000239-1"/>
    </source>
</evidence>
<dbReference type="KEGG" id="mrb:Mrub_2252"/>
<dbReference type="STRING" id="504728.K649_11275"/>
<evidence type="ECO:0000256" key="2">
    <source>
        <dbReference type="ARBA" id="ARBA00023284"/>
    </source>
</evidence>
<reference evidence="6" key="2">
    <citation type="submission" date="2013-04" db="EMBL/GenBank/DDBJ databases">
        <title>Non-Hybrid, Finished Microbial Genome Assemblies from Long-Read SMRT Sequencing Data.</title>
        <authorList>
            <person name="Klammer A."/>
            <person name="Drake J."/>
            <person name="Heiner C."/>
            <person name="Clum A."/>
            <person name="Copeland A."/>
            <person name="Huddleston J."/>
            <person name="Eichler E."/>
            <person name="Turner S.W."/>
        </authorList>
    </citation>
    <scope>NUCLEOTIDE SEQUENCE</scope>
    <source>
        <strain evidence="6">DSM 1279</strain>
    </source>
</reference>
<keyword evidence="1" id="KW-0560">Oxidoreductase</keyword>
<name>D3PKY1_MEIRD</name>
<evidence type="ECO:0000313" key="5">
    <source>
        <dbReference type="EMBL" id="ADD29005.1"/>
    </source>
</evidence>
<evidence type="ECO:0000313" key="8">
    <source>
        <dbReference type="Proteomes" id="UP000013026"/>
    </source>
</evidence>
<dbReference type="InterPro" id="IPR036249">
    <property type="entry name" value="Thioredoxin-like_sf"/>
</dbReference>
<evidence type="ECO:0000256" key="1">
    <source>
        <dbReference type="ARBA" id="ARBA00023002"/>
    </source>
</evidence>
<dbReference type="Proteomes" id="UP000006655">
    <property type="component" value="Chromosome"/>
</dbReference>
<dbReference type="AlphaFoldDB" id="D3PKY1"/>
<feature type="active site" description="Cysteine sulfenic acid (-SOH) intermediate; for peroxidase activity" evidence="3">
    <location>
        <position position="46"/>
    </location>
</feature>
<dbReference type="Gene3D" id="3.40.30.10">
    <property type="entry name" value="Glutaredoxin"/>
    <property type="match status" value="1"/>
</dbReference>
<dbReference type="PIRSF" id="PIRSF000239">
    <property type="entry name" value="AHPC"/>
    <property type="match status" value="1"/>
</dbReference>
<dbReference type="EMBL" id="CP001743">
    <property type="protein sequence ID" value="ADD29005.1"/>
    <property type="molecule type" value="Genomic_DNA"/>
</dbReference>
<dbReference type="SUPFAM" id="SSF52833">
    <property type="entry name" value="Thioredoxin-like"/>
    <property type="match status" value="1"/>
</dbReference>
<dbReference type="EMBL" id="CP005385">
    <property type="protein sequence ID" value="AGK05545.1"/>
    <property type="molecule type" value="Genomic_DNA"/>
</dbReference>
<feature type="domain" description="Thioredoxin" evidence="4">
    <location>
        <begin position="3"/>
        <end position="156"/>
    </location>
</feature>
<dbReference type="PANTHER" id="PTHR43110">
    <property type="entry name" value="THIOL PEROXIDASE"/>
    <property type="match status" value="1"/>
</dbReference>
<dbReference type="KEGG" id="mre:K649_11275"/>
<dbReference type="PROSITE" id="PS51352">
    <property type="entry name" value="THIOREDOXIN_2"/>
    <property type="match status" value="1"/>
</dbReference>
<dbReference type="InterPro" id="IPR050455">
    <property type="entry name" value="Tpx_Peroxidase_subfamily"/>
</dbReference>
<accession>D3PKY1</accession>
<dbReference type="RefSeq" id="WP_013014503.1">
    <property type="nucleotide sequence ID" value="NC_013946.1"/>
</dbReference>
<evidence type="ECO:0000313" key="6">
    <source>
        <dbReference type="EMBL" id="AGK05545.1"/>
    </source>
</evidence>
<reference evidence="6 8" key="3">
    <citation type="submission" date="2013-04" db="EMBL/GenBank/DDBJ databases">
        <authorList>
            <person name="Chin J."/>
            <person name="Alexander D.H."/>
            <person name="Marks P."/>
            <person name="Korlach J."/>
            <person name="Clum A."/>
            <person name="Copeland A."/>
        </authorList>
    </citation>
    <scope>NUCLEOTIDE SEQUENCE [LARGE SCALE GENOMIC DNA]</scope>
    <source>
        <strain evidence="8">ATCC 35948 / DSM 1279 / VKM B-1258 / 21</strain>
        <strain evidence="6">DSM 1279</strain>
    </source>
</reference>
<dbReference type="eggNOG" id="COG1225">
    <property type="taxonomic scope" value="Bacteria"/>
</dbReference>
<keyword evidence="7" id="KW-1185">Reference proteome</keyword>
<dbReference type="GO" id="GO:0016491">
    <property type="term" value="F:oxidoreductase activity"/>
    <property type="evidence" value="ECO:0007669"/>
    <property type="project" value="UniProtKB-KW"/>
</dbReference>
<protein>
    <submittedName>
        <fullName evidence="5 6">Alkyl hydroperoxide reductase</fullName>
    </submittedName>
</protein>
<dbReference type="InterPro" id="IPR000866">
    <property type="entry name" value="AhpC/TSA"/>
</dbReference>
<dbReference type="Pfam" id="PF00578">
    <property type="entry name" value="AhpC-TSA"/>
    <property type="match status" value="1"/>
</dbReference>
<dbReference type="GO" id="GO:0016209">
    <property type="term" value="F:antioxidant activity"/>
    <property type="evidence" value="ECO:0007669"/>
    <property type="project" value="InterPro"/>
</dbReference>
<dbReference type="PATRIC" id="fig|504728.9.peg.2324"/>
<organism evidence="6 8">
    <name type="scientific">Meiothermus ruber (strain ATCC 35948 / DSM 1279 / VKM B-1258 / 21)</name>
    <name type="common">Thermus ruber</name>
    <dbReference type="NCBI Taxonomy" id="504728"/>
    <lineage>
        <taxon>Bacteria</taxon>
        <taxon>Thermotogati</taxon>
        <taxon>Deinococcota</taxon>
        <taxon>Deinococci</taxon>
        <taxon>Thermales</taxon>
        <taxon>Thermaceae</taxon>
        <taxon>Meiothermus</taxon>
    </lineage>
</organism>
<sequence length="165" mass="17653">MAIQVGDRLPDVTVFNTAAEPISLTTLATGRPLVLLFFPAAHTRVCEKELCTVRDGLAEYNQLGAEVYGLSVDTPWTLAAYARSLGLAFPLLSDYNREATRAFGLEISLRGLPGFAQRAAYVVDASGQIAWAWVAEVPAQEPPYPEVAAAVKALVEARASSRTGS</sequence>
<dbReference type="InterPro" id="IPR024706">
    <property type="entry name" value="Peroxiredoxin_AhpC-typ"/>
</dbReference>
<proteinExistence type="predicted"/>
<evidence type="ECO:0000259" key="4">
    <source>
        <dbReference type="PROSITE" id="PS51352"/>
    </source>
</evidence>
<dbReference type="OrthoDB" id="9812811at2"/>
<dbReference type="PANTHER" id="PTHR43110:SF1">
    <property type="entry name" value="THIOL PEROXIDASE"/>
    <property type="match status" value="1"/>
</dbReference>
<dbReference type="Proteomes" id="UP000013026">
    <property type="component" value="Chromosome"/>
</dbReference>
<gene>
    <name evidence="5" type="ordered locus">Mrub_2252</name>
    <name evidence="6" type="ORF">K649_11275</name>
</gene>
<reference evidence="5 7" key="1">
    <citation type="journal article" date="2010" name="Stand. Genomic Sci.">
        <title>Complete genome sequence of Meiothermus ruber type strain (21).</title>
        <authorList>
            <person name="Tindall B.J."/>
            <person name="Sikorski J."/>
            <person name="Lucas S."/>
            <person name="Goltsman E."/>
            <person name="Copeland A."/>
            <person name="Glavina Del Rio T."/>
            <person name="Nolan M."/>
            <person name="Tice H."/>
            <person name="Cheng J.F."/>
            <person name="Han C."/>
            <person name="Pitluck S."/>
            <person name="Liolios K."/>
            <person name="Ivanova N."/>
            <person name="Mavromatis K."/>
            <person name="Ovchinnikova G."/>
            <person name="Pati A."/>
            <person name="Fahnrich R."/>
            <person name="Goodwin L."/>
            <person name="Chen A."/>
            <person name="Palaniappan K."/>
            <person name="Land M."/>
            <person name="Hauser L."/>
            <person name="Chang Y.J."/>
            <person name="Jeffries C.D."/>
            <person name="Rohde M."/>
            <person name="Goker M."/>
            <person name="Woyke T."/>
            <person name="Bristow J."/>
            <person name="Eisen J.A."/>
            <person name="Markowitz V."/>
            <person name="Hugenholtz P."/>
            <person name="Kyrpides N.C."/>
            <person name="Klenk H.P."/>
            <person name="Lapidus A."/>
        </authorList>
    </citation>
    <scope>NUCLEOTIDE SEQUENCE [LARGE SCALE GENOMIC DNA]</scope>
    <source>
        <strain evidence="7">ATCC 35948 / DSM 1279 / VKM B-1258 / 21</strain>
        <strain evidence="5">DSM 1279</strain>
    </source>
</reference>
<dbReference type="InterPro" id="IPR013766">
    <property type="entry name" value="Thioredoxin_domain"/>
</dbReference>
<keyword evidence="2" id="KW-0676">Redox-active center</keyword>
<evidence type="ECO:0000313" key="7">
    <source>
        <dbReference type="Proteomes" id="UP000006655"/>
    </source>
</evidence>